<protein>
    <recommendedName>
        <fullName evidence="4">Excreted virulence factor EspC, type VII ESX diderm</fullName>
    </recommendedName>
</protein>
<accession>A0ABV4CF36</accession>
<feature type="region of interest" description="Disordered" evidence="1">
    <location>
        <begin position="68"/>
        <end position="90"/>
    </location>
</feature>
<evidence type="ECO:0000256" key="1">
    <source>
        <dbReference type="SAM" id="MobiDB-lite"/>
    </source>
</evidence>
<dbReference type="InterPro" id="IPR036689">
    <property type="entry name" value="ESAT-6-like_sf"/>
</dbReference>
<reference evidence="2 3" key="1">
    <citation type="submission" date="2024-08" db="EMBL/GenBank/DDBJ databases">
        <title>Genome mining of Saccharopolyspora cebuensis PGLac3 from Nigerian medicinal plant.</title>
        <authorList>
            <person name="Ezeobiora C.E."/>
            <person name="Igbokwe N.H."/>
            <person name="Amin D.H."/>
            <person name="Mendie U.E."/>
        </authorList>
    </citation>
    <scope>NUCLEOTIDE SEQUENCE [LARGE SCALE GENOMIC DNA]</scope>
    <source>
        <strain evidence="2 3">PGLac3</strain>
    </source>
</reference>
<keyword evidence="3" id="KW-1185">Reference proteome</keyword>
<organism evidence="2 3">
    <name type="scientific">Saccharopolyspora cebuensis</name>
    <dbReference type="NCBI Taxonomy" id="418759"/>
    <lineage>
        <taxon>Bacteria</taxon>
        <taxon>Bacillati</taxon>
        <taxon>Actinomycetota</taxon>
        <taxon>Actinomycetes</taxon>
        <taxon>Pseudonocardiales</taxon>
        <taxon>Pseudonocardiaceae</taxon>
        <taxon>Saccharopolyspora</taxon>
    </lineage>
</organism>
<evidence type="ECO:0000313" key="3">
    <source>
        <dbReference type="Proteomes" id="UP001564626"/>
    </source>
</evidence>
<comment type="caution">
    <text evidence="2">The sequence shown here is derived from an EMBL/GenBank/DDBJ whole genome shotgun (WGS) entry which is preliminary data.</text>
</comment>
<feature type="region of interest" description="Disordered" evidence="1">
    <location>
        <begin position="1"/>
        <end position="42"/>
    </location>
</feature>
<dbReference type="SUPFAM" id="SSF140453">
    <property type="entry name" value="EsxAB dimer-like"/>
    <property type="match status" value="1"/>
</dbReference>
<sequence length="90" mass="9156">MTVRIDPATLRSMAGDLEQSTEALGEARPLPPADAGPSSAAVSATAADLLRAAAGYVEVVHRGAADLDANSADYASTDDANSGLFQRMGH</sequence>
<proteinExistence type="predicted"/>
<dbReference type="RefSeq" id="WP_345358277.1">
    <property type="nucleotide sequence ID" value="NZ_BAABII010000003.1"/>
</dbReference>
<dbReference type="Proteomes" id="UP001564626">
    <property type="component" value="Unassembled WGS sequence"/>
</dbReference>
<dbReference type="EMBL" id="JBGEHV010000013">
    <property type="protein sequence ID" value="MEY8039700.1"/>
    <property type="molecule type" value="Genomic_DNA"/>
</dbReference>
<evidence type="ECO:0008006" key="4">
    <source>
        <dbReference type="Google" id="ProtNLM"/>
    </source>
</evidence>
<name>A0ABV4CF36_9PSEU</name>
<evidence type="ECO:0000313" key="2">
    <source>
        <dbReference type="EMBL" id="MEY8039700.1"/>
    </source>
</evidence>
<gene>
    <name evidence="2" type="ORF">AB8O55_09860</name>
</gene>